<organism evidence="2 3">
    <name type="scientific">SAR86 cluster bacterium</name>
    <dbReference type="NCBI Taxonomy" id="2030880"/>
    <lineage>
        <taxon>Bacteria</taxon>
        <taxon>Pseudomonadati</taxon>
        <taxon>Pseudomonadota</taxon>
        <taxon>Gammaproteobacteria</taxon>
        <taxon>SAR86 cluster</taxon>
    </lineage>
</organism>
<dbReference type="Proteomes" id="UP000711391">
    <property type="component" value="Unassembled WGS sequence"/>
</dbReference>
<proteinExistence type="inferred from homology"/>
<comment type="caution">
    <text evidence="2">The sequence shown here is derived from an EMBL/GenBank/DDBJ whole genome shotgun (WGS) entry which is preliminary data.</text>
</comment>
<dbReference type="Pfam" id="PF02583">
    <property type="entry name" value="Trns_repr_metal"/>
    <property type="match status" value="1"/>
</dbReference>
<feature type="non-terminal residue" evidence="2">
    <location>
        <position position="1"/>
    </location>
</feature>
<evidence type="ECO:0000256" key="1">
    <source>
        <dbReference type="ARBA" id="ARBA00005260"/>
    </source>
</evidence>
<dbReference type="EMBL" id="JADHQD010000012">
    <property type="protein sequence ID" value="MBL6818320.1"/>
    <property type="molecule type" value="Genomic_DNA"/>
</dbReference>
<dbReference type="AlphaFoldDB" id="A0A937LGT7"/>
<dbReference type="PANTHER" id="PTHR33677">
    <property type="entry name" value="TRANSCRIPTIONAL REPRESSOR FRMR-RELATED"/>
    <property type="match status" value="1"/>
</dbReference>
<dbReference type="GO" id="GO:0045892">
    <property type="term" value="P:negative regulation of DNA-templated transcription"/>
    <property type="evidence" value="ECO:0007669"/>
    <property type="project" value="UniProtKB-ARBA"/>
</dbReference>
<dbReference type="InterPro" id="IPR003735">
    <property type="entry name" value="Metal_Tscrpt_repr"/>
</dbReference>
<accession>A0A937LGT7</accession>
<dbReference type="CDD" id="cd10148">
    <property type="entry name" value="CsoR-like_DUF156"/>
    <property type="match status" value="1"/>
</dbReference>
<dbReference type="InterPro" id="IPR038390">
    <property type="entry name" value="Metal_Tscrpt_repr_sf"/>
</dbReference>
<evidence type="ECO:0000313" key="3">
    <source>
        <dbReference type="Proteomes" id="UP000711391"/>
    </source>
</evidence>
<dbReference type="Gene3D" id="1.20.58.1000">
    <property type="entry name" value="Metal-sensitive repressor, helix protomer"/>
    <property type="match status" value="1"/>
</dbReference>
<evidence type="ECO:0000313" key="2">
    <source>
        <dbReference type="EMBL" id="MBL6818320.1"/>
    </source>
</evidence>
<gene>
    <name evidence="2" type="ORF">ISQ64_02815</name>
</gene>
<sequence length="66" mass="7516">RGILKMIEDEKYCIDILNQLKAVKNAISTVEGKILKNHLQACVKDALTDSNNFDDKVDELLKTLKR</sequence>
<dbReference type="GO" id="GO:0046872">
    <property type="term" value="F:metal ion binding"/>
    <property type="evidence" value="ECO:0007669"/>
    <property type="project" value="InterPro"/>
</dbReference>
<reference evidence="2" key="1">
    <citation type="submission" date="2020-10" db="EMBL/GenBank/DDBJ databases">
        <title>Microbiome of the Black Sea water column analyzed by genome centric metagenomics.</title>
        <authorList>
            <person name="Cabello-Yeves P.J."/>
            <person name="Callieri C."/>
            <person name="Picazo A."/>
            <person name="Mehrshad M."/>
            <person name="Haro-Moreno J.M."/>
            <person name="Roda-Garcia J."/>
            <person name="Dzembekova N."/>
            <person name="Slabakova V."/>
            <person name="Slabakova N."/>
            <person name="Moncheva S."/>
            <person name="Rodriguez-Valera F."/>
        </authorList>
    </citation>
    <scope>NUCLEOTIDE SEQUENCE</scope>
    <source>
        <strain evidence="2">BS307-5m-G50</strain>
    </source>
</reference>
<comment type="similarity">
    <text evidence="1">Belongs to the FrmR/RcnR family.</text>
</comment>
<dbReference type="GO" id="GO:0003677">
    <property type="term" value="F:DNA binding"/>
    <property type="evidence" value="ECO:0007669"/>
    <property type="project" value="InterPro"/>
</dbReference>
<protein>
    <submittedName>
        <fullName evidence="2">Metal-sensitive transcriptional regulator</fullName>
    </submittedName>
</protein>
<name>A0A937LGT7_9GAMM</name>